<evidence type="ECO:0000256" key="6">
    <source>
        <dbReference type="ARBA" id="ARBA00022989"/>
    </source>
</evidence>
<dbReference type="GO" id="GO:0004222">
    <property type="term" value="F:metalloendopeptidase activity"/>
    <property type="evidence" value="ECO:0007669"/>
    <property type="project" value="InterPro"/>
</dbReference>
<dbReference type="GO" id="GO:0012505">
    <property type="term" value="C:endomembrane system"/>
    <property type="evidence" value="ECO:0007669"/>
    <property type="project" value="UniProtKB-SubCell"/>
</dbReference>
<evidence type="ECO:0000256" key="3">
    <source>
        <dbReference type="ARBA" id="ARBA00012347"/>
    </source>
</evidence>
<dbReference type="EMBL" id="GIIL01004038">
    <property type="protein sequence ID" value="NOV47764.1"/>
    <property type="molecule type" value="Transcribed_RNA"/>
</dbReference>
<proteinExistence type="predicted"/>
<organism evidence="12">
    <name type="scientific">Xenopsylla cheopis</name>
    <name type="common">Oriental rat flea</name>
    <name type="synonym">Pulex cheopis</name>
    <dbReference type="NCBI Taxonomy" id="163159"/>
    <lineage>
        <taxon>Eukaryota</taxon>
        <taxon>Metazoa</taxon>
        <taxon>Ecdysozoa</taxon>
        <taxon>Arthropoda</taxon>
        <taxon>Hexapoda</taxon>
        <taxon>Insecta</taxon>
        <taxon>Pterygota</taxon>
        <taxon>Neoptera</taxon>
        <taxon>Endopterygota</taxon>
        <taxon>Siphonaptera</taxon>
        <taxon>Pulicidae</taxon>
        <taxon>Xenopsyllinae</taxon>
        <taxon>Xenopsylla</taxon>
    </lineage>
</organism>
<evidence type="ECO:0000256" key="8">
    <source>
        <dbReference type="ARBA" id="ARBA00032658"/>
    </source>
</evidence>
<dbReference type="GO" id="GO:1905897">
    <property type="term" value="P:regulation of response to endoplasmic reticulum stress"/>
    <property type="evidence" value="ECO:0007669"/>
    <property type="project" value="TreeGrafter"/>
</dbReference>
<feature type="domain" description="Peptidase M50" evidence="11">
    <location>
        <begin position="135"/>
        <end position="472"/>
    </location>
</feature>
<feature type="transmembrane region" description="Helical" evidence="10">
    <location>
        <begin position="161"/>
        <end position="179"/>
    </location>
</feature>
<protein>
    <recommendedName>
        <fullName evidence="4">Membrane-bound transcription factor site-2 protease</fullName>
        <ecNumber evidence="3">3.4.24.85</ecNumber>
    </recommendedName>
    <alternativeName>
        <fullName evidence="8">Endopeptidase S2P</fullName>
    </alternativeName>
</protein>
<dbReference type="GO" id="GO:0016020">
    <property type="term" value="C:membrane"/>
    <property type="evidence" value="ECO:0007669"/>
    <property type="project" value="InterPro"/>
</dbReference>
<evidence type="ECO:0000259" key="11">
    <source>
        <dbReference type="Pfam" id="PF02163"/>
    </source>
</evidence>
<dbReference type="PANTHER" id="PTHR13325">
    <property type="entry name" value="PROTEASE M50 MEMBRANE-BOUND TRANSCRIPTION FACTOR SITE 2 PROTEASE"/>
    <property type="match status" value="1"/>
</dbReference>
<evidence type="ECO:0000256" key="4">
    <source>
        <dbReference type="ARBA" id="ARBA00014400"/>
    </source>
</evidence>
<name>A0A6M2DPG1_XENCH</name>
<dbReference type="GO" id="GO:0005737">
    <property type="term" value="C:cytoplasm"/>
    <property type="evidence" value="ECO:0007669"/>
    <property type="project" value="TreeGrafter"/>
</dbReference>
<dbReference type="InterPro" id="IPR001193">
    <property type="entry name" value="MBTPS2"/>
</dbReference>
<evidence type="ECO:0000256" key="5">
    <source>
        <dbReference type="ARBA" id="ARBA00022692"/>
    </source>
</evidence>
<dbReference type="PRINTS" id="PR01000">
    <property type="entry name" value="SREBPS2PTASE"/>
</dbReference>
<evidence type="ECO:0000313" key="12">
    <source>
        <dbReference type="EMBL" id="NOV47764.1"/>
    </source>
</evidence>
<dbReference type="GO" id="GO:0031293">
    <property type="term" value="P:membrane protein intracellular domain proteolysis"/>
    <property type="evidence" value="ECO:0007669"/>
    <property type="project" value="TreeGrafter"/>
</dbReference>
<comment type="subcellular location">
    <subcellularLocation>
        <location evidence="2">Endomembrane system</location>
        <topology evidence="2">Multi-pass membrane protein</topology>
    </subcellularLocation>
</comment>
<dbReference type="Pfam" id="PF02163">
    <property type="entry name" value="Peptidase_M50"/>
    <property type="match status" value="1"/>
</dbReference>
<evidence type="ECO:0000256" key="9">
    <source>
        <dbReference type="ARBA" id="ARBA00045828"/>
    </source>
</evidence>
<feature type="transmembrane region" description="Helical" evidence="10">
    <location>
        <begin position="199"/>
        <end position="221"/>
    </location>
</feature>
<evidence type="ECO:0000256" key="10">
    <source>
        <dbReference type="SAM" id="Phobius"/>
    </source>
</evidence>
<evidence type="ECO:0000256" key="2">
    <source>
        <dbReference type="ARBA" id="ARBA00004127"/>
    </source>
</evidence>
<accession>A0A6M2DPG1</accession>
<comment type="catalytic activity">
    <reaction evidence="1">
        <text>Cleaves several transcription factors that are type-2 transmembrane proteins within membrane-spanning domains. Known substrates include sterol regulatory element-binding protein (SREBP) -1, SREBP-2 and forms of the transcriptional activator ATF6. SREBP-2 is cleaved at the site 477-DRSRILL-|-CVLTFLCLSFNPLTSLLQWGGA-505. The residues Asn-Pro, 11 residues distal to the site of cleavage in the membrane-spanning domain, are important for cleavage by S2P endopeptidase. Replacement of either of these residues does not prevent cleavage, but there is no cleavage if both of these residues are replaced.</text>
        <dbReference type="EC" id="3.4.24.85"/>
    </reaction>
</comment>
<dbReference type="EC" id="3.4.24.85" evidence="3"/>
<keyword evidence="7 10" id="KW-0472">Membrane</keyword>
<comment type="function">
    <text evidence="9">Zinc metalloprotease that mediates intramembrane proteolysis of proteins such as ATF6, ATF6B, SREBF1/SREBP1 and SREBF2/SREBP2. Catalyzes the second step in the proteolytic activation of the sterol regulatory element-binding proteins (SREBPs) SREBF1/SREBP1 and SREBF2/SREBP2: cleaves SREBPs within the first transmembrane segment, thereby releasing the N-terminal segment with a portion of the transmembrane segment attached. Mature N-terminal SREBP fragments shuttle to the nucleus and activate gene transcription. Also mediates the second step in the proteolytic activation of the cyclic AMP-dependent transcription factor ATF-6 (ATF6 and ATF6B). Involved in intramembrane proteolysis during bone formation. In astrocytes and osteoblasts, upon DNA damage and ER stress, mediates the second step of the regulated intramembrane proteolytic activation of the transcription factor CREB3L1, leading to the inhibition of cell-cycle progression.</text>
</comment>
<keyword evidence="5 10" id="KW-0812">Transmembrane</keyword>
<keyword evidence="6 10" id="KW-1133">Transmembrane helix</keyword>
<feature type="transmembrane region" description="Helical" evidence="10">
    <location>
        <begin position="72"/>
        <end position="96"/>
    </location>
</feature>
<dbReference type="InterPro" id="IPR008915">
    <property type="entry name" value="Peptidase_M50"/>
</dbReference>
<feature type="transmembrane region" description="Helical" evidence="10">
    <location>
        <begin position="6"/>
        <end position="24"/>
    </location>
</feature>
<feature type="transmembrane region" description="Helical" evidence="10">
    <location>
        <begin position="465"/>
        <end position="484"/>
    </location>
</feature>
<keyword evidence="12" id="KW-0645">Protease</keyword>
<evidence type="ECO:0000256" key="7">
    <source>
        <dbReference type="ARBA" id="ARBA00023136"/>
    </source>
</evidence>
<sequence length="491" mass="55953">MEGLHIIIAICAIYCAILFLDFFFKSCVHYPYVAFLRGTGLQPGIFNIKWHTTALNKSISQFIRCRYKFKSFLQLWFTVGSCISIILLPIASIIIIKSGIDKMFPSQSLSQDREAYSMEPIIIGVNLPLNQIWYYCITIIFCSIVHELGHALAAVCEDVQILGVGANVVFIMTMAYVQLKTEALNSLTTIKKLRILCAGIWHNLFSAFILYICFLMLPMFFSPLYTSDVPTITYVVPGSPLDGEKGFATRDQILLVNNCKINNVDDWYECLLRSTINKPSACVKTDLVHEYDESVLLKHSNTDDIECCDENKKQNACFEYIEPVNGILELPQHMCLPVRTVLEQSNYCDNNICKEDYHCIKPVMSNTTSIIHIKRYGKNDVIYIGHPSDVYKNVLISNFSPKYKFLSHNLPDFVQNLLRYLITCSLGLAIVNVVPCFWFDGQFIVQTLVNDFMIKVARRRSTRNTITLCVTAIGTFFIIVNLILTVTQHLF</sequence>
<dbReference type="AlphaFoldDB" id="A0A6M2DPG1"/>
<keyword evidence="12" id="KW-0378">Hydrolase</keyword>
<dbReference type="PANTHER" id="PTHR13325:SF3">
    <property type="entry name" value="MEMBRANE-BOUND TRANSCRIPTION FACTOR SITE-2 PROTEASE"/>
    <property type="match status" value="1"/>
</dbReference>
<reference evidence="12" key="1">
    <citation type="submission" date="2020-03" db="EMBL/GenBank/DDBJ databases">
        <title>Transcriptomic Profiling of the Digestive Tract of the Rat Flea, Xenopsylla cheopis, Following Blood Feeding and Infection with Yersinia pestis.</title>
        <authorList>
            <person name="Bland D.M."/>
            <person name="Martens C.A."/>
            <person name="Virtaneva K."/>
            <person name="Kanakabandi K."/>
            <person name="Long D."/>
            <person name="Rosenke R."/>
            <person name="Saturday G.A."/>
            <person name="Hoyt F.H."/>
            <person name="Bruno D.P."/>
            <person name="Ribeiro J.M.C."/>
            <person name="Hinnebusch J."/>
        </authorList>
    </citation>
    <scope>NUCLEOTIDE SEQUENCE</scope>
</reference>
<feature type="transmembrane region" description="Helical" evidence="10">
    <location>
        <begin position="132"/>
        <end position="149"/>
    </location>
</feature>
<evidence type="ECO:0000256" key="1">
    <source>
        <dbReference type="ARBA" id="ARBA00001350"/>
    </source>
</evidence>